<dbReference type="SUPFAM" id="SSF56112">
    <property type="entry name" value="Protein kinase-like (PK-like)"/>
    <property type="match status" value="1"/>
</dbReference>
<feature type="binding site" evidence="5">
    <location>
        <position position="140"/>
    </location>
    <ligand>
        <name>ATP</name>
        <dbReference type="ChEBI" id="CHEBI:30616"/>
    </ligand>
</feature>
<evidence type="ECO:0000256" key="6">
    <source>
        <dbReference type="SAM" id="Phobius"/>
    </source>
</evidence>
<dbReference type="CDD" id="cd14014">
    <property type="entry name" value="STKc_PknB_like"/>
    <property type="match status" value="1"/>
</dbReference>
<dbReference type="PROSITE" id="PS00107">
    <property type="entry name" value="PROTEIN_KINASE_ATP"/>
    <property type="match status" value="1"/>
</dbReference>
<evidence type="ECO:0000256" key="1">
    <source>
        <dbReference type="ARBA" id="ARBA00022679"/>
    </source>
</evidence>
<dbReference type="InterPro" id="IPR008271">
    <property type="entry name" value="Ser/Thr_kinase_AS"/>
</dbReference>
<dbReference type="PROSITE" id="PS50011">
    <property type="entry name" value="PROTEIN_KINASE_DOM"/>
    <property type="match status" value="1"/>
</dbReference>
<keyword evidence="4 5" id="KW-0067">ATP-binding</keyword>
<dbReference type="Pfam" id="PF14326">
    <property type="entry name" value="DUF4384"/>
    <property type="match status" value="1"/>
</dbReference>
<dbReference type="InterPro" id="IPR025493">
    <property type="entry name" value="DUF4384"/>
</dbReference>
<dbReference type="GO" id="GO:0004674">
    <property type="term" value="F:protein serine/threonine kinase activity"/>
    <property type="evidence" value="ECO:0007669"/>
    <property type="project" value="InterPro"/>
</dbReference>
<dbReference type="GO" id="GO:0005776">
    <property type="term" value="C:autophagosome"/>
    <property type="evidence" value="ECO:0007669"/>
    <property type="project" value="TreeGrafter"/>
</dbReference>
<dbReference type="InterPro" id="IPR045269">
    <property type="entry name" value="Atg1-like"/>
</dbReference>
<dbReference type="GO" id="GO:0000407">
    <property type="term" value="C:phagophore assembly site"/>
    <property type="evidence" value="ECO:0007669"/>
    <property type="project" value="TreeGrafter"/>
</dbReference>
<keyword evidence="3 8" id="KW-0418">Kinase</keyword>
<feature type="transmembrane region" description="Helical" evidence="6">
    <location>
        <begin position="386"/>
        <end position="405"/>
    </location>
</feature>
<keyword evidence="1" id="KW-0808">Transferase</keyword>
<dbReference type="GO" id="GO:0005829">
    <property type="term" value="C:cytosol"/>
    <property type="evidence" value="ECO:0007669"/>
    <property type="project" value="TreeGrafter"/>
</dbReference>
<dbReference type="KEGG" id="uam:UABAM_04897"/>
<dbReference type="InterPro" id="IPR017441">
    <property type="entry name" value="Protein_kinase_ATP_BS"/>
</dbReference>
<evidence type="ECO:0000256" key="5">
    <source>
        <dbReference type="PROSITE-ProRule" id="PRU10141"/>
    </source>
</evidence>
<evidence type="ECO:0000256" key="4">
    <source>
        <dbReference type="ARBA" id="ARBA00022840"/>
    </source>
</evidence>
<dbReference type="InterPro" id="IPR011009">
    <property type="entry name" value="Kinase-like_dom_sf"/>
</dbReference>
<feature type="domain" description="Protein kinase" evidence="7">
    <location>
        <begin position="111"/>
        <end position="365"/>
    </location>
</feature>
<keyword evidence="2 5" id="KW-0547">Nucleotide-binding</keyword>
<protein>
    <submittedName>
        <fullName evidence="8">Protein kinase</fullName>
    </submittedName>
</protein>
<dbReference type="PANTHER" id="PTHR24348">
    <property type="entry name" value="SERINE/THREONINE-PROTEIN KINASE UNC-51-RELATED"/>
    <property type="match status" value="1"/>
</dbReference>
<reference evidence="8 9" key="1">
    <citation type="submission" date="2019-08" db="EMBL/GenBank/DDBJ databases">
        <title>Complete genome sequence of Candidatus Uab amorphum.</title>
        <authorList>
            <person name="Shiratori T."/>
            <person name="Suzuki S."/>
            <person name="Kakizawa Y."/>
            <person name="Ishida K."/>
        </authorList>
    </citation>
    <scope>NUCLEOTIDE SEQUENCE [LARGE SCALE GENOMIC DNA]</scope>
    <source>
        <strain evidence="8 9">SRT547</strain>
    </source>
</reference>
<dbReference type="GO" id="GO:0005524">
    <property type="term" value="F:ATP binding"/>
    <property type="evidence" value="ECO:0007669"/>
    <property type="project" value="UniProtKB-UniRule"/>
</dbReference>
<keyword evidence="9" id="KW-1185">Reference proteome</keyword>
<gene>
    <name evidence="8" type="ORF">UABAM_04897</name>
</gene>
<accession>A0A5S9IS34</accession>
<keyword evidence="6" id="KW-1133">Transmembrane helix</keyword>
<keyword evidence="6" id="KW-0812">Transmembrane</keyword>
<sequence length="699" mass="80309">MELYILSHCRFADKALLQKAWNFYQQQQMTMPFIDFLLSKNIIDREQHKLMLSVRSILQNKSLEPKYLAHYVEKYLQLRPQMSLHDWLAKQQVIDHSPTKEITTPPQVGRYKIVSKIGSGGMGDVFKAFDPYIKRYVAIKTMHCNRSSQRFLREIEACGKLNHPHIVNIFDCGQQENICYFVMDFIEGQTLHEKIASGITIEETLSLIEKIARALGYAHRMGIIHRDIKAKNILVDRDGEPRIVDFGLVKMQHVDELTRQNQIVGSIYYMSPEQIDSGLGEISPQTDIYSLGVVMYHALSGMLPFSGNSQVEVMNLIVNSPTPLLSDVKNDIKSQVEKVCRKAMAKEIGNRYGSAEEFAASIANLKSTPRSSRVKRSPHVPAKKQALVALLVLVLLMCSFFIFTMSTSKITFPTISYKNVAILKEEPYFLTAKDRITIRNHSQSYIYFFARKNGKIFTLDQYFVSPQTQELQILAKEVNYHEDWLLLPSHNKLSIDKIERVISSFASRGIKTKKIGSYTPQQKISWRIYGIGEDFTQTLLGSFSISPEPFLVDFFVRGKQQPLFQPLSKIEYVTEGDQLQLRIFAHKKNDYLSIFFKDSKGEVGYLFPEEGSVTRPFASYSKNKNMIYIPDKYQGFEFDHHAGKEHIIVFFQETPIDNERIVAWLHNVSIPLSPQNELSLSKLCSDFKIITITHKTSEQ</sequence>
<dbReference type="AlphaFoldDB" id="A0A5S9IS34"/>
<dbReference type="Gene3D" id="1.10.510.10">
    <property type="entry name" value="Transferase(Phosphotransferase) domain 1"/>
    <property type="match status" value="1"/>
</dbReference>
<evidence type="ECO:0000313" key="8">
    <source>
        <dbReference type="EMBL" id="BBM86511.1"/>
    </source>
</evidence>
<dbReference type="GO" id="GO:0016020">
    <property type="term" value="C:membrane"/>
    <property type="evidence" value="ECO:0007669"/>
    <property type="project" value="TreeGrafter"/>
</dbReference>
<dbReference type="SMART" id="SM00220">
    <property type="entry name" value="S_TKc"/>
    <property type="match status" value="1"/>
</dbReference>
<evidence type="ECO:0000256" key="3">
    <source>
        <dbReference type="ARBA" id="ARBA00022777"/>
    </source>
</evidence>
<dbReference type="RefSeq" id="WP_151970565.1">
    <property type="nucleotide sequence ID" value="NZ_AP019860.1"/>
</dbReference>
<evidence type="ECO:0000313" key="9">
    <source>
        <dbReference type="Proteomes" id="UP000326354"/>
    </source>
</evidence>
<dbReference type="EMBL" id="AP019860">
    <property type="protein sequence ID" value="BBM86511.1"/>
    <property type="molecule type" value="Genomic_DNA"/>
</dbReference>
<dbReference type="Gene3D" id="3.30.200.20">
    <property type="entry name" value="Phosphorylase Kinase, domain 1"/>
    <property type="match status" value="1"/>
</dbReference>
<evidence type="ECO:0000256" key="2">
    <source>
        <dbReference type="ARBA" id="ARBA00022741"/>
    </source>
</evidence>
<dbReference type="Proteomes" id="UP000326354">
    <property type="component" value="Chromosome"/>
</dbReference>
<dbReference type="PANTHER" id="PTHR24348:SF22">
    <property type="entry name" value="NON-SPECIFIC SERINE_THREONINE PROTEIN KINASE"/>
    <property type="match status" value="1"/>
</dbReference>
<keyword evidence="6" id="KW-0472">Membrane</keyword>
<dbReference type="InterPro" id="IPR000719">
    <property type="entry name" value="Prot_kinase_dom"/>
</dbReference>
<dbReference type="Pfam" id="PF00069">
    <property type="entry name" value="Pkinase"/>
    <property type="match status" value="1"/>
</dbReference>
<evidence type="ECO:0000259" key="7">
    <source>
        <dbReference type="PROSITE" id="PS50011"/>
    </source>
</evidence>
<dbReference type="OrthoDB" id="9788659at2"/>
<proteinExistence type="predicted"/>
<name>A0A5S9IS34_UABAM</name>
<organism evidence="8 9">
    <name type="scientific">Uabimicrobium amorphum</name>
    <dbReference type="NCBI Taxonomy" id="2596890"/>
    <lineage>
        <taxon>Bacteria</taxon>
        <taxon>Pseudomonadati</taxon>
        <taxon>Planctomycetota</taxon>
        <taxon>Candidatus Uabimicrobiia</taxon>
        <taxon>Candidatus Uabimicrobiales</taxon>
        <taxon>Candidatus Uabimicrobiaceae</taxon>
        <taxon>Candidatus Uabimicrobium</taxon>
    </lineage>
</organism>
<dbReference type="PROSITE" id="PS00108">
    <property type="entry name" value="PROTEIN_KINASE_ST"/>
    <property type="match status" value="1"/>
</dbReference>